<evidence type="ECO:0000259" key="1">
    <source>
        <dbReference type="Pfam" id="PF08896"/>
    </source>
</evidence>
<dbReference type="RefSeq" id="WP_037170773.1">
    <property type="nucleotide sequence ID" value="NZ_CP039691.1"/>
</dbReference>
<dbReference type="InterPro" id="IPR014992">
    <property type="entry name" value="DUF1842"/>
</dbReference>
<dbReference type="Proteomes" id="UP000298664">
    <property type="component" value="Chromosome Circular"/>
</dbReference>
<protein>
    <submittedName>
        <fullName evidence="2">DUF1842 domain-containing protein</fullName>
    </submittedName>
</protein>
<reference evidence="4" key="3">
    <citation type="submission" date="2023-05" db="EMBL/GenBank/DDBJ databases">
        <title>Complete genome sequence of Agrobacterium larrymoorei CFBP5477.</title>
        <authorList>
            <person name="Yen H.-C."/>
            <person name="Chou L."/>
            <person name="Lin Y.-C."/>
            <person name="Lai E.-M."/>
            <person name="Kuo C.-H."/>
        </authorList>
    </citation>
    <scope>NUCLEOTIDE SEQUENCE</scope>
    <source>
        <strain evidence="4">CFBP5477</strain>
    </source>
</reference>
<dbReference type="Proteomes" id="UP000826513">
    <property type="component" value="Chromosome 1"/>
</dbReference>
<dbReference type="EMBL" id="CP039691">
    <property type="protein sequence ID" value="QCI97349.1"/>
    <property type="molecule type" value="Genomic_DNA"/>
</dbReference>
<dbReference type="Proteomes" id="UP000298545">
    <property type="component" value="Chromosome circular"/>
</dbReference>
<proteinExistence type="predicted"/>
<sequence>MSEVRPSGLFYLHLQTSGAPGAPVLDLRLTVYTPKKQITGLAEVTQATNPPLDVKSHVTGDYTYETVIGQGSKIRIDLQGWPELVWPVKGGIGPVVPENFYATLVLDTDYSEGEIHYGYRTGLTGAWHEVTQSVKAAALAKAA</sequence>
<evidence type="ECO:0000313" key="6">
    <source>
        <dbReference type="Proteomes" id="UP000826513"/>
    </source>
</evidence>
<dbReference type="OrthoDB" id="8480903at2"/>
<dbReference type="EMBL" id="CP072167">
    <property type="protein sequence ID" value="QYA07217.1"/>
    <property type="molecule type" value="Genomic_DNA"/>
</dbReference>
<dbReference type="STRING" id="1367849.GCA_000518585_01468"/>
<evidence type="ECO:0000313" key="2">
    <source>
        <dbReference type="EMBL" id="QCI97349.1"/>
    </source>
</evidence>
<evidence type="ECO:0000313" key="3">
    <source>
        <dbReference type="EMBL" id="QYA07217.1"/>
    </source>
</evidence>
<name>A0A4D7DSY3_9HYPH</name>
<dbReference type="EMBL" id="CP124733">
    <property type="protein sequence ID" value="WHA42044.1"/>
    <property type="molecule type" value="Genomic_DNA"/>
</dbReference>
<dbReference type="KEGG" id="alf:CFBP5473_05080"/>
<dbReference type="AlphaFoldDB" id="A0A4D7DSY3"/>
<keyword evidence="6" id="KW-1185">Reference proteome</keyword>
<organism evidence="2 5">
    <name type="scientific">Agrobacterium larrymoorei</name>
    <dbReference type="NCBI Taxonomy" id="160699"/>
    <lineage>
        <taxon>Bacteria</taxon>
        <taxon>Pseudomonadati</taxon>
        <taxon>Pseudomonadota</taxon>
        <taxon>Alphaproteobacteria</taxon>
        <taxon>Hyphomicrobiales</taxon>
        <taxon>Rhizobiaceae</taxon>
        <taxon>Rhizobium/Agrobacterium group</taxon>
        <taxon>Agrobacterium</taxon>
    </lineage>
</organism>
<gene>
    <name evidence="2" type="ORF">CFBP5473_05080</name>
    <name evidence="4" type="ORF">CFBP5477_005280</name>
    <name evidence="3" type="ORF">J5285_00325</name>
</gene>
<feature type="domain" description="DUF1842" evidence="1">
    <location>
        <begin position="8"/>
        <end position="121"/>
    </location>
</feature>
<dbReference type="Pfam" id="PF08896">
    <property type="entry name" value="DUF1842"/>
    <property type="match status" value="1"/>
</dbReference>
<evidence type="ECO:0000313" key="4">
    <source>
        <dbReference type="EMBL" id="WHA42044.1"/>
    </source>
</evidence>
<accession>A0A4D7DSY3</accession>
<evidence type="ECO:0000313" key="5">
    <source>
        <dbReference type="Proteomes" id="UP000298545"/>
    </source>
</evidence>
<reference evidence="2 5" key="1">
    <citation type="submission" date="2019-04" db="EMBL/GenBank/DDBJ databases">
        <title>Complete genome sequence of Agrobacterium larrymoorei CFBP5473.</title>
        <authorList>
            <person name="Haryono M."/>
            <person name="Chou L."/>
            <person name="Lin Y.-C."/>
            <person name="Lai E.-M."/>
            <person name="Kuo C.-H."/>
        </authorList>
    </citation>
    <scope>NUCLEOTIDE SEQUENCE [LARGE SCALE GENOMIC DNA]</scope>
    <source>
        <strain evidence="2 5">CFBP5473</strain>
    </source>
</reference>
<reference evidence="3 6" key="2">
    <citation type="submission" date="2021-03" db="EMBL/GenBank/DDBJ databases">
        <title>Rapid diversification of plasmids in a genus of pathogenic and nitrogen fixing bacteria.</title>
        <authorList>
            <person name="Weisberg A.J."/>
            <person name="Miller M."/>
            <person name="Ream W."/>
            <person name="Grunwald N.J."/>
            <person name="Chang J.H."/>
        </authorList>
    </citation>
    <scope>NUCLEOTIDE SEQUENCE [LARGE SCALE GENOMIC DNA]</scope>
    <source>
        <strain evidence="3 6">AF3.44</strain>
    </source>
</reference>